<dbReference type="EMBL" id="VSSQ01003624">
    <property type="protein sequence ID" value="MPM21607.1"/>
    <property type="molecule type" value="Genomic_DNA"/>
</dbReference>
<evidence type="ECO:0000313" key="1">
    <source>
        <dbReference type="EMBL" id="MPM21607.1"/>
    </source>
</evidence>
<proteinExistence type="predicted"/>
<dbReference type="AlphaFoldDB" id="A0A644Y0E3"/>
<comment type="caution">
    <text evidence="1">The sequence shown here is derived from an EMBL/GenBank/DDBJ whole genome shotgun (WGS) entry which is preliminary data.</text>
</comment>
<organism evidence="1">
    <name type="scientific">bioreactor metagenome</name>
    <dbReference type="NCBI Taxonomy" id="1076179"/>
    <lineage>
        <taxon>unclassified sequences</taxon>
        <taxon>metagenomes</taxon>
        <taxon>ecological metagenomes</taxon>
    </lineage>
</organism>
<reference evidence="1" key="1">
    <citation type="submission" date="2019-08" db="EMBL/GenBank/DDBJ databases">
        <authorList>
            <person name="Kucharzyk K."/>
            <person name="Murdoch R.W."/>
            <person name="Higgins S."/>
            <person name="Loffler F."/>
        </authorList>
    </citation>
    <scope>NUCLEOTIDE SEQUENCE</scope>
</reference>
<name>A0A644Y0E3_9ZZZZ</name>
<protein>
    <submittedName>
        <fullName evidence="1">Uncharacterized protein</fullName>
    </submittedName>
</protein>
<gene>
    <name evidence="1" type="ORF">SDC9_68051</name>
</gene>
<accession>A0A644Y0E3</accession>
<sequence length="70" mass="7575">MIQSGAVFQLHCRPEAFLKAGHALAPFVQNISEVIPVADELFQRLVLPGKIGDIVEAALCLQQGHLAQLI</sequence>